<dbReference type="Proteomes" id="UP000295313">
    <property type="component" value="Unassembled WGS sequence"/>
</dbReference>
<reference evidence="2 3" key="1">
    <citation type="submission" date="2019-03" db="EMBL/GenBank/DDBJ databases">
        <title>Genomic Encyclopedia of Type Strains, Phase III (KMG-III): the genomes of soil and plant-associated and newly described type strains.</title>
        <authorList>
            <person name="Whitman W."/>
        </authorList>
    </citation>
    <scope>NUCLEOTIDE SEQUENCE [LARGE SCALE GENOMIC DNA]</scope>
    <source>
        <strain evidence="2 3">CGMCC 1.12802</strain>
    </source>
</reference>
<proteinExistence type="predicted"/>
<dbReference type="GO" id="GO:0008168">
    <property type="term" value="F:methyltransferase activity"/>
    <property type="evidence" value="ECO:0007669"/>
    <property type="project" value="UniProtKB-KW"/>
</dbReference>
<protein>
    <submittedName>
        <fullName evidence="2">Methyltransferase family protein</fullName>
    </submittedName>
</protein>
<gene>
    <name evidence="2" type="ORF">B0I22_1205</name>
</gene>
<dbReference type="EMBL" id="SOEO01000001">
    <property type="protein sequence ID" value="TDX87035.1"/>
    <property type="molecule type" value="Genomic_DNA"/>
</dbReference>
<sequence>MIIDLKNLSSIFYLSHVYFHYFCKMQWFEEWFDTPYYHILYNNRDYKEAENFLNLLTDFLKLEKNSKIIDLACGKGRHSVYLNKLGYDVLGLDLSEQSISFDKQFETETLKFQVHDMRNPIESEPVDAVFNLFTSFGYFETEAEDKSVFQSVSDVLKDDGYFVLDFLNAEFVKNAIVPQSSSEKENIVFNINKKIENNHIIKEIDFEDKGEKFHFFEKVKLTSAEKIHQYAQEFGFELVKRWGDYQLNDFDESSSPRCINLFKRQKSEDGSGKTSNIQHPSSN</sequence>
<evidence type="ECO:0000313" key="2">
    <source>
        <dbReference type="EMBL" id="TDX87035.1"/>
    </source>
</evidence>
<feature type="domain" description="Methyltransferase" evidence="1">
    <location>
        <begin position="63"/>
        <end position="191"/>
    </location>
</feature>
<dbReference type="Gene3D" id="3.40.50.150">
    <property type="entry name" value="Vaccinia Virus protein VP39"/>
    <property type="match status" value="1"/>
</dbReference>
<evidence type="ECO:0000259" key="1">
    <source>
        <dbReference type="Pfam" id="PF13847"/>
    </source>
</evidence>
<dbReference type="CDD" id="cd02440">
    <property type="entry name" value="AdoMet_MTases"/>
    <property type="match status" value="1"/>
</dbReference>
<dbReference type="SUPFAM" id="SSF53335">
    <property type="entry name" value="S-adenosyl-L-methionine-dependent methyltransferases"/>
    <property type="match status" value="1"/>
</dbReference>
<dbReference type="GO" id="GO:0032259">
    <property type="term" value="P:methylation"/>
    <property type="evidence" value="ECO:0007669"/>
    <property type="project" value="UniProtKB-KW"/>
</dbReference>
<keyword evidence="2" id="KW-0808">Transferase</keyword>
<evidence type="ECO:0000313" key="3">
    <source>
        <dbReference type="Proteomes" id="UP000295313"/>
    </source>
</evidence>
<dbReference type="InterPro" id="IPR029063">
    <property type="entry name" value="SAM-dependent_MTases_sf"/>
</dbReference>
<comment type="caution">
    <text evidence="2">The sequence shown here is derived from an EMBL/GenBank/DDBJ whole genome shotgun (WGS) entry which is preliminary data.</text>
</comment>
<keyword evidence="2" id="KW-0489">Methyltransferase</keyword>
<dbReference type="Gene3D" id="2.20.25.110">
    <property type="entry name" value="S-adenosyl-L-methionine-dependent methyltransferases"/>
    <property type="match status" value="1"/>
</dbReference>
<dbReference type="PANTHER" id="PTHR43861">
    <property type="entry name" value="TRANS-ACONITATE 2-METHYLTRANSFERASE-RELATED"/>
    <property type="match status" value="1"/>
</dbReference>
<accession>A0A4R8IJI7</accession>
<dbReference type="AlphaFoldDB" id="A0A4R8IJI7"/>
<name>A0A4R8IJI7_9FLAO</name>
<organism evidence="2 3">
    <name type="scientific">Epilithonimonas xixisoli</name>
    <dbReference type="NCBI Taxonomy" id="1476462"/>
    <lineage>
        <taxon>Bacteria</taxon>
        <taxon>Pseudomonadati</taxon>
        <taxon>Bacteroidota</taxon>
        <taxon>Flavobacteriia</taxon>
        <taxon>Flavobacteriales</taxon>
        <taxon>Weeksellaceae</taxon>
        <taxon>Chryseobacterium group</taxon>
        <taxon>Epilithonimonas</taxon>
    </lineage>
</organism>
<dbReference type="InterPro" id="IPR025714">
    <property type="entry name" value="Methyltranfer_dom"/>
</dbReference>
<dbReference type="PANTHER" id="PTHR43861:SF1">
    <property type="entry name" value="TRANS-ACONITATE 2-METHYLTRANSFERASE"/>
    <property type="match status" value="1"/>
</dbReference>
<keyword evidence="3" id="KW-1185">Reference proteome</keyword>
<dbReference type="Pfam" id="PF13847">
    <property type="entry name" value="Methyltransf_31"/>
    <property type="match status" value="1"/>
</dbReference>